<reference evidence="4" key="2">
    <citation type="journal article" date="2007" name="BMC Genomics">
        <title>An annotated catalogue of salivary gland transcripts in the adult female mosquito, Aedes aegypti.</title>
        <authorList>
            <person name="Ribeiro J.M."/>
            <person name="Arca B."/>
            <person name="Lombardo F."/>
            <person name="Calvo E."/>
            <person name="Phan V.M."/>
            <person name="Chandra P.K."/>
            <person name="Wikel S.K."/>
        </authorList>
    </citation>
    <scope>NUCLEOTIDE SEQUENCE</scope>
</reference>
<evidence type="ECO:0000313" key="4">
    <source>
        <dbReference type="EMBL" id="ABF18031.1"/>
    </source>
</evidence>
<dbReference type="GO" id="GO:0005549">
    <property type="term" value="F:odorant binding"/>
    <property type="evidence" value="ECO:0007669"/>
    <property type="project" value="InterPro"/>
</dbReference>
<evidence type="ECO:0000256" key="1">
    <source>
        <dbReference type="ARBA" id="ARBA00004613"/>
    </source>
</evidence>
<comment type="subcellular location">
    <subcellularLocation>
        <location evidence="1">Secreted</location>
    </subcellularLocation>
</comment>
<evidence type="ECO:0000256" key="3">
    <source>
        <dbReference type="ARBA" id="ARBA00022525"/>
    </source>
</evidence>
<keyword evidence="3" id="KW-0964">Secreted</keyword>
<feature type="non-terminal residue" evidence="4">
    <location>
        <position position="149"/>
    </location>
</feature>
<organism evidence="4">
    <name type="scientific">Aedes aegypti</name>
    <name type="common">Yellowfever mosquito</name>
    <name type="synonym">Culex aegypti</name>
    <dbReference type="NCBI Taxonomy" id="7159"/>
    <lineage>
        <taxon>Eukaryota</taxon>
        <taxon>Metazoa</taxon>
        <taxon>Ecdysozoa</taxon>
        <taxon>Arthropoda</taxon>
        <taxon>Hexapoda</taxon>
        <taxon>Insecta</taxon>
        <taxon>Pterygota</taxon>
        <taxon>Neoptera</taxon>
        <taxon>Endopterygota</taxon>
        <taxon>Diptera</taxon>
        <taxon>Nematocera</taxon>
        <taxon>Culicoidea</taxon>
        <taxon>Culicidae</taxon>
        <taxon>Culicinae</taxon>
        <taxon>Aedini</taxon>
        <taxon>Aedes</taxon>
        <taxon>Stegomyia</taxon>
    </lineage>
</organism>
<reference evidence="4" key="1">
    <citation type="submission" date="2006-03" db="EMBL/GenBank/DDBJ databases">
        <authorList>
            <person name="Ribeiro J.M.C."/>
            <person name="Chandra P.K."/>
            <person name="Calvo E."/>
            <person name="Pham V.M."/>
            <person name="Wikel S.K."/>
        </authorList>
    </citation>
    <scope>NUCLEOTIDE SEQUENCE</scope>
</reference>
<dbReference type="EMBL" id="DQ439998">
    <property type="protein sequence ID" value="ABF18031.1"/>
    <property type="molecule type" value="mRNA"/>
</dbReference>
<dbReference type="InterPro" id="IPR006170">
    <property type="entry name" value="PBP/GOBP"/>
</dbReference>
<evidence type="ECO:0000256" key="2">
    <source>
        <dbReference type="ARBA" id="ARBA00008098"/>
    </source>
</evidence>
<dbReference type="InterPro" id="IPR036728">
    <property type="entry name" value="PBP_GOBP_sf"/>
</dbReference>
<dbReference type="Gene3D" id="1.10.238.20">
    <property type="entry name" value="Pheromone/general odorant binding protein domain"/>
    <property type="match status" value="1"/>
</dbReference>
<accession>Q1HRU6</accession>
<dbReference type="VEuPathDB" id="VectorBase:AAEL006406"/>
<dbReference type="Pfam" id="PF01395">
    <property type="entry name" value="PBP_GOBP"/>
    <property type="match status" value="1"/>
</dbReference>
<dbReference type="AlphaFoldDB" id="Q1HRU6"/>
<dbReference type="SMR" id="Q1HRU6"/>
<sequence length="149" mass="17113">MKQNVDLLDCMVFRWHFARGNAVSHFKECANKQLSDDKPLQCKIRNLQVDGNMPKVKEYMNCAFEASGWTQQGGKKLDTSKVAQDMVPYGFNIKTELDEVTKECETEFGADISAIDYLACLLIDEKTKTQFKTMLMMKEADFFKQNLCN</sequence>
<dbReference type="SUPFAM" id="SSF47565">
    <property type="entry name" value="Insect pheromone/odorant-binding proteins"/>
    <property type="match status" value="1"/>
</dbReference>
<name>Q1HRU6_AEDAE</name>
<dbReference type="GO" id="GO:0005576">
    <property type="term" value="C:extracellular region"/>
    <property type="evidence" value="ECO:0007669"/>
    <property type="project" value="UniProtKB-SubCell"/>
</dbReference>
<comment type="similarity">
    <text evidence="2">Belongs to the PBP/GOBP family.</text>
</comment>
<proteinExistence type="evidence at transcript level"/>
<protein>
    <submittedName>
        <fullName evidence="4">Short salivary D7 protein</fullName>
    </submittedName>
</protein>